<proteinExistence type="predicted"/>
<name>A0A6H5GDN4_9HEMI</name>
<sequence length="79" mass="8460">TFASQTPTVLVSRPSSSPRSRVPCTKNNGLLVALHAKPPDSTPNLGCSFLNINALFVTFPPDALPYEPSGSYLPQECSR</sequence>
<gene>
    <name evidence="2" type="ORF">NTEN_LOCUS7381</name>
</gene>
<reference evidence="2 3" key="1">
    <citation type="submission" date="2020-02" db="EMBL/GenBank/DDBJ databases">
        <authorList>
            <person name="Ferguson B K."/>
        </authorList>
    </citation>
    <scope>NUCLEOTIDE SEQUENCE [LARGE SCALE GENOMIC DNA]</scope>
</reference>
<accession>A0A6H5GDN4</accession>
<organism evidence="2 3">
    <name type="scientific">Nesidiocoris tenuis</name>
    <dbReference type="NCBI Taxonomy" id="355587"/>
    <lineage>
        <taxon>Eukaryota</taxon>
        <taxon>Metazoa</taxon>
        <taxon>Ecdysozoa</taxon>
        <taxon>Arthropoda</taxon>
        <taxon>Hexapoda</taxon>
        <taxon>Insecta</taxon>
        <taxon>Pterygota</taxon>
        <taxon>Neoptera</taxon>
        <taxon>Paraneoptera</taxon>
        <taxon>Hemiptera</taxon>
        <taxon>Heteroptera</taxon>
        <taxon>Panheteroptera</taxon>
        <taxon>Cimicomorpha</taxon>
        <taxon>Miridae</taxon>
        <taxon>Dicyphina</taxon>
        <taxon>Nesidiocoris</taxon>
    </lineage>
</organism>
<feature type="compositionally biased region" description="Low complexity" evidence="1">
    <location>
        <begin position="9"/>
        <end position="22"/>
    </location>
</feature>
<protein>
    <submittedName>
        <fullName evidence="2">Uncharacterized protein</fullName>
    </submittedName>
</protein>
<dbReference type="Proteomes" id="UP000479000">
    <property type="component" value="Unassembled WGS sequence"/>
</dbReference>
<evidence type="ECO:0000256" key="1">
    <source>
        <dbReference type="SAM" id="MobiDB-lite"/>
    </source>
</evidence>
<keyword evidence="3" id="KW-1185">Reference proteome</keyword>
<evidence type="ECO:0000313" key="2">
    <source>
        <dbReference type="EMBL" id="CAB0001594.1"/>
    </source>
</evidence>
<feature type="non-terminal residue" evidence="2">
    <location>
        <position position="1"/>
    </location>
</feature>
<feature type="region of interest" description="Disordered" evidence="1">
    <location>
        <begin position="1"/>
        <end position="22"/>
    </location>
</feature>
<dbReference type="EMBL" id="CADCXU010011174">
    <property type="protein sequence ID" value="CAB0001594.1"/>
    <property type="molecule type" value="Genomic_DNA"/>
</dbReference>
<evidence type="ECO:0000313" key="3">
    <source>
        <dbReference type="Proteomes" id="UP000479000"/>
    </source>
</evidence>
<dbReference type="AlphaFoldDB" id="A0A6H5GDN4"/>